<comment type="subcellular location">
    <subcellularLocation>
        <location evidence="1">Membrane</location>
        <topology evidence="1">Multi-pass membrane protein</topology>
    </subcellularLocation>
</comment>
<evidence type="ECO:0000256" key="4">
    <source>
        <dbReference type="ARBA" id="ARBA00022692"/>
    </source>
</evidence>
<keyword evidence="4 9" id="KW-0812">Transmembrane</keyword>
<keyword evidence="11" id="KW-1185">Reference proteome</keyword>
<gene>
    <name evidence="10" type="ORF">BaRGS_00002182</name>
</gene>
<dbReference type="AlphaFoldDB" id="A0ABD0M5A1"/>
<evidence type="ECO:0000313" key="10">
    <source>
        <dbReference type="EMBL" id="KAK7506707.1"/>
    </source>
</evidence>
<evidence type="ECO:0000256" key="6">
    <source>
        <dbReference type="ARBA" id="ARBA00023136"/>
    </source>
</evidence>
<dbReference type="Pfam" id="PF00209">
    <property type="entry name" value="SNF"/>
    <property type="match status" value="1"/>
</dbReference>
<feature type="non-terminal residue" evidence="10">
    <location>
        <position position="268"/>
    </location>
</feature>
<feature type="disulfide bond" evidence="8">
    <location>
        <begin position="128"/>
        <end position="137"/>
    </location>
</feature>
<evidence type="ECO:0000256" key="7">
    <source>
        <dbReference type="ARBA" id="ARBA00023180"/>
    </source>
</evidence>
<dbReference type="SUPFAM" id="SSF161070">
    <property type="entry name" value="SNF-like"/>
    <property type="match status" value="1"/>
</dbReference>
<evidence type="ECO:0000256" key="5">
    <source>
        <dbReference type="ARBA" id="ARBA00022989"/>
    </source>
</evidence>
<sequence>RKPGVVLAVCELHAGCGLVSLYHCEGTPVIQHRAGTLASKKYGGAFLIPYLICLIFLGIPLFCLEITFGQFASLGPLSIWTINPLFKGLGYTMMALVSILSIYYNVVVAQAIYFLFASMQATLPWTQCDNDWNTCYCRTGAENETTLDPLRYYNSTGLNCTGIVVGANDIKSSSEEYYNNRALDKTSGIDEPGRLMWELSLCNLLGWVIICVSLIKGVKSLGKTSYFFALFPYVLLTVLLVRGVTLDGASDGVYYYLTPDASKLSESG</sequence>
<dbReference type="PANTHER" id="PTHR11616:SF321">
    <property type="entry name" value="SODIUM-DEPENDENT NUTRIENT AMINO ACID TRANSPORTER 1-RELATED"/>
    <property type="match status" value="1"/>
</dbReference>
<evidence type="ECO:0000256" key="8">
    <source>
        <dbReference type="PIRSR" id="PIRSR600175-2"/>
    </source>
</evidence>
<dbReference type="Proteomes" id="UP001519460">
    <property type="component" value="Unassembled WGS sequence"/>
</dbReference>
<reference evidence="10 11" key="1">
    <citation type="journal article" date="2023" name="Sci. Data">
        <title>Genome assembly of the Korean intertidal mud-creeper Batillaria attramentaria.</title>
        <authorList>
            <person name="Patra A.K."/>
            <person name="Ho P.T."/>
            <person name="Jun S."/>
            <person name="Lee S.J."/>
            <person name="Kim Y."/>
            <person name="Won Y.J."/>
        </authorList>
    </citation>
    <scope>NUCLEOTIDE SEQUENCE [LARGE SCALE GENOMIC DNA]</scope>
    <source>
        <strain evidence="10">Wonlab-2016</strain>
    </source>
</reference>
<evidence type="ECO:0000256" key="9">
    <source>
        <dbReference type="SAM" id="Phobius"/>
    </source>
</evidence>
<keyword evidence="7" id="KW-0325">Glycoprotein</keyword>
<comment type="caution">
    <text evidence="10">The sequence shown here is derived from an EMBL/GenBank/DDBJ whole genome shotgun (WGS) entry which is preliminary data.</text>
</comment>
<dbReference type="InterPro" id="IPR037272">
    <property type="entry name" value="SNS_sf"/>
</dbReference>
<dbReference type="InterPro" id="IPR000175">
    <property type="entry name" value="Na/ntran_symport"/>
</dbReference>
<comment type="similarity">
    <text evidence="2">Belongs to the sodium:neurotransmitter symporter (SNF) (TC 2.A.22) family.</text>
</comment>
<evidence type="ECO:0000256" key="2">
    <source>
        <dbReference type="ARBA" id="ARBA00006459"/>
    </source>
</evidence>
<dbReference type="GO" id="GO:0016020">
    <property type="term" value="C:membrane"/>
    <property type="evidence" value="ECO:0007669"/>
    <property type="project" value="UniProtKB-SubCell"/>
</dbReference>
<evidence type="ECO:0000256" key="3">
    <source>
        <dbReference type="ARBA" id="ARBA00022448"/>
    </source>
</evidence>
<proteinExistence type="inferred from homology"/>
<dbReference type="PROSITE" id="PS50267">
    <property type="entry name" value="NA_NEUROTRAN_SYMP_3"/>
    <property type="match status" value="1"/>
</dbReference>
<organism evidence="10 11">
    <name type="scientific">Batillaria attramentaria</name>
    <dbReference type="NCBI Taxonomy" id="370345"/>
    <lineage>
        <taxon>Eukaryota</taxon>
        <taxon>Metazoa</taxon>
        <taxon>Spiralia</taxon>
        <taxon>Lophotrochozoa</taxon>
        <taxon>Mollusca</taxon>
        <taxon>Gastropoda</taxon>
        <taxon>Caenogastropoda</taxon>
        <taxon>Sorbeoconcha</taxon>
        <taxon>Cerithioidea</taxon>
        <taxon>Batillariidae</taxon>
        <taxon>Batillaria</taxon>
    </lineage>
</organism>
<feature type="non-terminal residue" evidence="10">
    <location>
        <position position="1"/>
    </location>
</feature>
<dbReference type="PANTHER" id="PTHR11616">
    <property type="entry name" value="SODIUM/CHLORIDE DEPENDENT TRANSPORTER"/>
    <property type="match status" value="1"/>
</dbReference>
<feature type="transmembrane region" description="Helical" evidence="9">
    <location>
        <begin position="89"/>
        <end position="116"/>
    </location>
</feature>
<dbReference type="PRINTS" id="PR00176">
    <property type="entry name" value="NANEUSMPORT"/>
</dbReference>
<feature type="transmembrane region" description="Helical" evidence="9">
    <location>
        <begin position="227"/>
        <end position="245"/>
    </location>
</feature>
<dbReference type="PROSITE" id="PS00754">
    <property type="entry name" value="NA_NEUROTRAN_SYMP_2"/>
    <property type="match status" value="1"/>
</dbReference>
<evidence type="ECO:0000256" key="1">
    <source>
        <dbReference type="ARBA" id="ARBA00004141"/>
    </source>
</evidence>
<evidence type="ECO:0000313" key="11">
    <source>
        <dbReference type="Proteomes" id="UP001519460"/>
    </source>
</evidence>
<keyword evidence="8" id="KW-1015">Disulfide bond</keyword>
<keyword evidence="5 9" id="KW-1133">Transmembrane helix</keyword>
<dbReference type="EMBL" id="JACVVK020000006">
    <property type="protein sequence ID" value="KAK7506707.1"/>
    <property type="molecule type" value="Genomic_DNA"/>
</dbReference>
<keyword evidence="3" id="KW-0813">Transport</keyword>
<accession>A0ABD0M5A1</accession>
<protein>
    <submittedName>
        <fullName evidence="10">Uncharacterized protein</fullName>
    </submittedName>
</protein>
<name>A0ABD0M5A1_9CAEN</name>
<keyword evidence="6 9" id="KW-0472">Membrane</keyword>
<feature type="transmembrane region" description="Helical" evidence="9">
    <location>
        <begin position="47"/>
        <end position="68"/>
    </location>
</feature>